<comment type="catalytic activity">
    <reaction evidence="10">
        <text>L-threonyl-[protein] + ATP = O-phospho-L-threonyl-[protein] + ADP + H(+)</text>
        <dbReference type="Rhea" id="RHEA:46608"/>
        <dbReference type="Rhea" id="RHEA-COMP:11060"/>
        <dbReference type="Rhea" id="RHEA-COMP:11605"/>
        <dbReference type="ChEBI" id="CHEBI:15378"/>
        <dbReference type="ChEBI" id="CHEBI:30013"/>
        <dbReference type="ChEBI" id="CHEBI:30616"/>
        <dbReference type="ChEBI" id="CHEBI:61977"/>
        <dbReference type="ChEBI" id="CHEBI:456216"/>
        <dbReference type="EC" id="2.7.11.1"/>
    </reaction>
</comment>
<feature type="domain" description="Protein kinase" evidence="12">
    <location>
        <begin position="44"/>
        <end position="182"/>
    </location>
</feature>
<proteinExistence type="predicted"/>
<comment type="subcellular location">
    <subcellularLocation>
        <location evidence="2">Chromosome</location>
        <location evidence="2">Telomere</location>
    </subcellularLocation>
</comment>
<evidence type="ECO:0000256" key="6">
    <source>
        <dbReference type="ARBA" id="ARBA00019973"/>
    </source>
</evidence>
<evidence type="ECO:0000259" key="12">
    <source>
        <dbReference type="PROSITE" id="PS50011"/>
    </source>
</evidence>
<evidence type="ECO:0000256" key="8">
    <source>
        <dbReference type="ARBA" id="ARBA00030980"/>
    </source>
</evidence>
<evidence type="ECO:0000313" key="14">
    <source>
        <dbReference type="Proteomes" id="UP000030686"/>
    </source>
</evidence>
<comment type="subunit">
    <text evidence="3">Component of the EKC/KEOPS complex composed of at least BUD32, CGI121, GON7, KAE1 and PCC1; the whole complex dimerizes.</text>
</comment>
<dbReference type="STRING" id="1365484.W6PZI7"/>
<comment type="catalytic activity">
    <reaction evidence="11">
        <text>L-seryl-[protein] + ATP = O-phospho-L-seryl-[protein] + ADP + H(+)</text>
        <dbReference type="Rhea" id="RHEA:17989"/>
        <dbReference type="Rhea" id="RHEA-COMP:9863"/>
        <dbReference type="Rhea" id="RHEA-COMP:11604"/>
        <dbReference type="ChEBI" id="CHEBI:15378"/>
        <dbReference type="ChEBI" id="CHEBI:29999"/>
        <dbReference type="ChEBI" id="CHEBI:30616"/>
        <dbReference type="ChEBI" id="CHEBI:83421"/>
        <dbReference type="ChEBI" id="CHEBI:456216"/>
        <dbReference type="EC" id="2.7.11.1"/>
    </reaction>
</comment>
<keyword evidence="14" id="KW-1185">Reference proteome</keyword>
<evidence type="ECO:0000256" key="9">
    <source>
        <dbReference type="ARBA" id="ARBA00033194"/>
    </source>
</evidence>
<dbReference type="Proteomes" id="UP000030686">
    <property type="component" value="Unassembled WGS sequence"/>
</dbReference>
<protein>
    <recommendedName>
        <fullName evidence="6">EKC/KEOPS complex subunit BUD32</fullName>
        <ecNumber evidence="4">2.7.11.1</ecNumber>
    </recommendedName>
    <alternativeName>
        <fullName evidence="8 9">Atypical Serine/threonine protein kinase BUD32</fullName>
    </alternativeName>
    <alternativeName>
        <fullName evidence="5">EKC/KEOPS complex subunit bud32</fullName>
    </alternativeName>
</protein>
<evidence type="ECO:0000313" key="13">
    <source>
        <dbReference type="EMBL" id="CDM29668.1"/>
    </source>
</evidence>
<name>W6PZI7_PENRF</name>
<comment type="function">
    <text evidence="1">Component of the EKC/KEOPS complex that is required for the formation of a threonylcarbamoyl group on adenosine at position 37 (t(6)A37) in tRNAs that read codons beginning with adenine. The complex is probably involved in the transfer of the threonylcarbamoyl moiety of threonylcarbamoyl-AMP (TC-AMP) to the N6 group of A37. BUD32 has ATPase activity in the context of the EKC/KEOPS complex and likely plays a supporting role to the catalytic subunit KAE1. The EKC/KEOPS complex also promotes both telomere uncapping and telomere elongation. The complex is required for efficient recruitment of transcriptional coactivators.</text>
</comment>
<accession>W6PZI7</accession>
<dbReference type="SUPFAM" id="SSF56112">
    <property type="entry name" value="Protein kinase-like (PK-like)"/>
    <property type="match status" value="1"/>
</dbReference>
<keyword evidence="13" id="KW-0808">Transferase</keyword>
<evidence type="ECO:0000256" key="7">
    <source>
        <dbReference type="ARBA" id="ARBA00022895"/>
    </source>
</evidence>
<evidence type="ECO:0000256" key="2">
    <source>
        <dbReference type="ARBA" id="ARBA00004574"/>
    </source>
</evidence>
<organism evidence="13 14">
    <name type="scientific">Penicillium roqueforti (strain FM164)</name>
    <dbReference type="NCBI Taxonomy" id="1365484"/>
    <lineage>
        <taxon>Eukaryota</taxon>
        <taxon>Fungi</taxon>
        <taxon>Dikarya</taxon>
        <taxon>Ascomycota</taxon>
        <taxon>Pezizomycotina</taxon>
        <taxon>Eurotiomycetes</taxon>
        <taxon>Eurotiomycetidae</taxon>
        <taxon>Eurotiales</taxon>
        <taxon>Aspergillaceae</taxon>
        <taxon>Penicillium</taxon>
    </lineage>
</organism>
<sequence>MRSYDKGETWEFSSGIPEFLYTIVIFQDGDDYFWSHQPKKEHLLENPANIDQSLFQKIPPEHIWPRLYDNLTIYKNTHKAFSKYLLEEAHICQFLREYPMEHPHENVTCYLGCVVKDDRITGLCFQKHADTLGDRLRDGRSVDKESCLEQVRAGIDHLHALNLVHNDLRQDNVMFADRDNKA</sequence>
<dbReference type="EMBL" id="HG792015">
    <property type="protein sequence ID" value="CDM29668.1"/>
    <property type="molecule type" value="Genomic_DNA"/>
</dbReference>
<dbReference type="GO" id="GO:0005524">
    <property type="term" value="F:ATP binding"/>
    <property type="evidence" value="ECO:0007669"/>
    <property type="project" value="InterPro"/>
</dbReference>
<reference evidence="13" key="1">
    <citation type="journal article" date="2014" name="Nat. Commun.">
        <title>Multiple recent horizontal transfers of a large genomic region in cheese making fungi.</title>
        <authorList>
            <person name="Cheeseman K."/>
            <person name="Ropars J."/>
            <person name="Renault P."/>
            <person name="Dupont J."/>
            <person name="Gouzy J."/>
            <person name="Branca A."/>
            <person name="Abraham A.L."/>
            <person name="Ceppi M."/>
            <person name="Conseiller E."/>
            <person name="Debuchy R."/>
            <person name="Malagnac F."/>
            <person name="Goarin A."/>
            <person name="Silar P."/>
            <person name="Lacoste S."/>
            <person name="Sallet E."/>
            <person name="Bensimon A."/>
            <person name="Giraud T."/>
            <person name="Brygoo Y."/>
        </authorList>
    </citation>
    <scope>NUCLEOTIDE SEQUENCE [LARGE SCALE GENOMIC DNA]</scope>
    <source>
        <strain evidence="13">FM164</strain>
    </source>
</reference>
<gene>
    <name evidence="13" type="ORF">PROQFM164_S01g003480</name>
</gene>
<dbReference type="InterPro" id="IPR011009">
    <property type="entry name" value="Kinase-like_dom_sf"/>
</dbReference>
<dbReference type="InterPro" id="IPR008266">
    <property type="entry name" value="Tyr_kinase_AS"/>
</dbReference>
<dbReference type="GO" id="GO:0004674">
    <property type="term" value="F:protein serine/threonine kinase activity"/>
    <property type="evidence" value="ECO:0007669"/>
    <property type="project" value="UniProtKB-EC"/>
</dbReference>
<keyword evidence="7" id="KW-0158">Chromosome</keyword>
<dbReference type="Gene3D" id="1.10.510.10">
    <property type="entry name" value="Transferase(Phosphotransferase) domain 1"/>
    <property type="match status" value="1"/>
</dbReference>
<dbReference type="PROSITE" id="PS00109">
    <property type="entry name" value="PROTEIN_KINASE_TYR"/>
    <property type="match status" value="1"/>
</dbReference>
<dbReference type="OrthoDB" id="4062651at2759"/>
<evidence type="ECO:0000256" key="5">
    <source>
        <dbReference type="ARBA" id="ARBA00013948"/>
    </source>
</evidence>
<evidence type="ECO:0000256" key="10">
    <source>
        <dbReference type="ARBA" id="ARBA00047899"/>
    </source>
</evidence>
<dbReference type="PROSITE" id="PS50011">
    <property type="entry name" value="PROTEIN_KINASE_DOM"/>
    <property type="match status" value="1"/>
</dbReference>
<evidence type="ECO:0000256" key="3">
    <source>
        <dbReference type="ARBA" id="ARBA00011534"/>
    </source>
</evidence>
<evidence type="ECO:0000256" key="4">
    <source>
        <dbReference type="ARBA" id="ARBA00012513"/>
    </source>
</evidence>
<dbReference type="InterPro" id="IPR000719">
    <property type="entry name" value="Prot_kinase_dom"/>
</dbReference>
<keyword evidence="7" id="KW-0779">Telomere</keyword>
<dbReference type="AlphaFoldDB" id="W6PZI7"/>
<dbReference type="EC" id="2.7.11.1" evidence="4"/>
<evidence type="ECO:0000256" key="11">
    <source>
        <dbReference type="ARBA" id="ARBA00048679"/>
    </source>
</evidence>
<evidence type="ECO:0000256" key="1">
    <source>
        <dbReference type="ARBA" id="ARBA00003747"/>
    </source>
</evidence>
<keyword evidence="13" id="KW-0418">Kinase</keyword>
<dbReference type="OMA" id="NPANIDQ"/>
<dbReference type="GO" id="GO:0000781">
    <property type="term" value="C:chromosome, telomeric region"/>
    <property type="evidence" value="ECO:0007669"/>
    <property type="project" value="UniProtKB-SubCell"/>
</dbReference>